<dbReference type="Pfam" id="PF00392">
    <property type="entry name" value="GntR"/>
    <property type="match status" value="1"/>
</dbReference>
<dbReference type="InterPro" id="IPR000524">
    <property type="entry name" value="Tscrpt_reg_HTH_GntR"/>
</dbReference>
<reference evidence="5 6" key="1">
    <citation type="submission" date="2023-01" db="EMBL/GenBank/DDBJ databases">
        <title>Genome-based reclassification of Anoxybacillus geothermalis as a later heterotypic synonym of Anoxybacillus rupiensis.</title>
        <authorList>
            <person name="Inan Bektas K."/>
            <person name="Canakci S."/>
            <person name="Belduz A.A."/>
            <person name="Guler H.H."/>
        </authorList>
    </citation>
    <scope>NUCLEOTIDE SEQUENCE [LARGE SCALE GENOMIC DNA]</scope>
    <source>
        <strain evidence="5 6">DSM 17127</strain>
    </source>
</reference>
<dbReference type="SUPFAM" id="SSF46785">
    <property type="entry name" value="Winged helix' DNA-binding domain"/>
    <property type="match status" value="1"/>
</dbReference>
<dbReference type="Pfam" id="PF07729">
    <property type="entry name" value="FCD"/>
    <property type="match status" value="1"/>
</dbReference>
<gene>
    <name evidence="5" type="ORF">PNH38_06945</name>
</gene>
<sequence length="226" mass="26879">MKVRRLKPQMMKRETLKKQVYEYLREEIMNGRIAPGERLIEEKIAKKIEVSRSPIREAIRLLEKDGLVIVNKRGGVTVFHPDISHFQHLYECRVELEPAAAYYAAQRITKEQIRMLRQHLPSKHEICRQYELKKIHDMNVKFHEGIIEASGNPFLIKTICHLRGINSMYRMAILKRNDLRVELAIEEHFNIFEAIASGCADDARRYMREHIESDYKFYVHLYSERK</sequence>
<keyword evidence="1" id="KW-0805">Transcription regulation</keyword>
<protein>
    <submittedName>
        <fullName evidence="5">GntR family transcriptional regulator</fullName>
    </submittedName>
</protein>
<dbReference type="SUPFAM" id="SSF48008">
    <property type="entry name" value="GntR ligand-binding domain-like"/>
    <property type="match status" value="1"/>
</dbReference>
<dbReference type="PROSITE" id="PS50949">
    <property type="entry name" value="HTH_GNTR"/>
    <property type="match status" value="1"/>
</dbReference>
<name>A0ABT5W2S9_9BACL</name>
<dbReference type="InterPro" id="IPR036390">
    <property type="entry name" value="WH_DNA-bd_sf"/>
</dbReference>
<evidence type="ECO:0000313" key="5">
    <source>
        <dbReference type="EMBL" id="MDE8563625.1"/>
    </source>
</evidence>
<dbReference type="Gene3D" id="1.20.120.530">
    <property type="entry name" value="GntR ligand-binding domain-like"/>
    <property type="match status" value="1"/>
</dbReference>
<keyword evidence="6" id="KW-1185">Reference proteome</keyword>
<comment type="caution">
    <text evidence="5">The sequence shown here is derived from an EMBL/GenBank/DDBJ whole genome shotgun (WGS) entry which is preliminary data.</text>
</comment>
<proteinExistence type="predicted"/>
<dbReference type="InterPro" id="IPR011711">
    <property type="entry name" value="GntR_C"/>
</dbReference>
<dbReference type="InterPro" id="IPR036388">
    <property type="entry name" value="WH-like_DNA-bd_sf"/>
</dbReference>
<dbReference type="SMART" id="SM00345">
    <property type="entry name" value="HTH_GNTR"/>
    <property type="match status" value="1"/>
</dbReference>
<dbReference type="PANTHER" id="PTHR43537:SF24">
    <property type="entry name" value="GLUCONATE OPERON TRANSCRIPTIONAL REPRESSOR"/>
    <property type="match status" value="1"/>
</dbReference>
<dbReference type="Proteomes" id="UP001213979">
    <property type="component" value="Unassembled WGS sequence"/>
</dbReference>
<evidence type="ECO:0000313" key="6">
    <source>
        <dbReference type="Proteomes" id="UP001213979"/>
    </source>
</evidence>
<dbReference type="PANTHER" id="PTHR43537">
    <property type="entry name" value="TRANSCRIPTIONAL REGULATOR, GNTR FAMILY"/>
    <property type="match status" value="1"/>
</dbReference>
<dbReference type="PRINTS" id="PR00035">
    <property type="entry name" value="HTHGNTR"/>
</dbReference>
<evidence type="ECO:0000259" key="4">
    <source>
        <dbReference type="PROSITE" id="PS50949"/>
    </source>
</evidence>
<dbReference type="Gene3D" id="1.10.10.10">
    <property type="entry name" value="Winged helix-like DNA-binding domain superfamily/Winged helix DNA-binding domain"/>
    <property type="match status" value="1"/>
</dbReference>
<evidence type="ECO:0000256" key="1">
    <source>
        <dbReference type="ARBA" id="ARBA00023015"/>
    </source>
</evidence>
<keyword evidence="2" id="KW-0238">DNA-binding</keyword>
<dbReference type="CDD" id="cd07377">
    <property type="entry name" value="WHTH_GntR"/>
    <property type="match status" value="1"/>
</dbReference>
<dbReference type="InterPro" id="IPR008920">
    <property type="entry name" value="TF_FadR/GntR_C"/>
</dbReference>
<evidence type="ECO:0000256" key="3">
    <source>
        <dbReference type="ARBA" id="ARBA00023163"/>
    </source>
</evidence>
<dbReference type="SMART" id="SM00895">
    <property type="entry name" value="FCD"/>
    <property type="match status" value="1"/>
</dbReference>
<organism evidence="5 6">
    <name type="scientific">Anoxybacteroides rupiense</name>
    <dbReference type="NCBI Taxonomy" id="311460"/>
    <lineage>
        <taxon>Bacteria</taxon>
        <taxon>Bacillati</taxon>
        <taxon>Bacillota</taxon>
        <taxon>Bacilli</taxon>
        <taxon>Bacillales</taxon>
        <taxon>Anoxybacillaceae</taxon>
        <taxon>Anoxybacteroides</taxon>
    </lineage>
</organism>
<dbReference type="EMBL" id="JAQOTG010000004">
    <property type="protein sequence ID" value="MDE8563625.1"/>
    <property type="molecule type" value="Genomic_DNA"/>
</dbReference>
<accession>A0ABT5W2S9</accession>
<feature type="domain" description="HTH gntR-type" evidence="4">
    <location>
        <begin position="14"/>
        <end position="81"/>
    </location>
</feature>
<keyword evidence="3" id="KW-0804">Transcription</keyword>
<evidence type="ECO:0000256" key="2">
    <source>
        <dbReference type="ARBA" id="ARBA00023125"/>
    </source>
</evidence>